<evidence type="ECO:0000256" key="9">
    <source>
        <dbReference type="SAM" id="Phobius"/>
    </source>
</evidence>
<keyword evidence="5" id="KW-0547">Nucleotide-binding</keyword>
<dbReference type="InterPro" id="IPR017871">
    <property type="entry name" value="ABC_transporter-like_CS"/>
</dbReference>
<dbReference type="SMART" id="SM00382">
    <property type="entry name" value="AAA"/>
    <property type="match status" value="1"/>
</dbReference>
<dbReference type="PROSITE" id="PS50929">
    <property type="entry name" value="ABC_TM1F"/>
    <property type="match status" value="1"/>
</dbReference>
<dbReference type="GO" id="GO:0005886">
    <property type="term" value="C:plasma membrane"/>
    <property type="evidence" value="ECO:0007669"/>
    <property type="project" value="UniProtKB-SubCell"/>
</dbReference>
<evidence type="ECO:0000256" key="6">
    <source>
        <dbReference type="ARBA" id="ARBA00022840"/>
    </source>
</evidence>
<feature type="transmembrane region" description="Helical" evidence="9">
    <location>
        <begin position="168"/>
        <end position="189"/>
    </location>
</feature>
<keyword evidence="8 9" id="KW-0472">Membrane</keyword>
<keyword evidence="3" id="KW-1003">Cell membrane</keyword>
<dbReference type="InterPro" id="IPR027417">
    <property type="entry name" value="P-loop_NTPase"/>
</dbReference>
<evidence type="ECO:0000256" key="1">
    <source>
        <dbReference type="ARBA" id="ARBA00004651"/>
    </source>
</evidence>
<accession>A0AAP2RK48</accession>
<dbReference type="Pfam" id="PF00664">
    <property type="entry name" value="ABC_membrane"/>
    <property type="match status" value="1"/>
</dbReference>
<feature type="domain" description="ABC transmembrane type-1" evidence="11">
    <location>
        <begin position="28"/>
        <end position="313"/>
    </location>
</feature>
<dbReference type="FunFam" id="3.40.50.300:FF:000221">
    <property type="entry name" value="Multidrug ABC transporter ATP-binding protein"/>
    <property type="match status" value="1"/>
</dbReference>
<keyword evidence="7 9" id="KW-1133">Transmembrane helix</keyword>
<feature type="domain" description="ABC transporter" evidence="10">
    <location>
        <begin position="352"/>
        <end position="588"/>
    </location>
</feature>
<dbReference type="Proteomes" id="UP001299265">
    <property type="component" value="Unassembled WGS sequence"/>
</dbReference>
<dbReference type="PROSITE" id="PS00211">
    <property type="entry name" value="ABC_TRANSPORTER_1"/>
    <property type="match status" value="1"/>
</dbReference>
<comment type="caution">
    <text evidence="12">The sequence shown here is derived from an EMBL/GenBank/DDBJ whole genome shotgun (WGS) entry which is preliminary data.</text>
</comment>
<dbReference type="InterPro" id="IPR039421">
    <property type="entry name" value="Type_1_exporter"/>
</dbReference>
<dbReference type="InterPro" id="IPR011527">
    <property type="entry name" value="ABC1_TM_dom"/>
</dbReference>
<evidence type="ECO:0000256" key="4">
    <source>
        <dbReference type="ARBA" id="ARBA00022692"/>
    </source>
</evidence>
<keyword evidence="13" id="KW-1185">Reference proteome</keyword>
<keyword evidence="2" id="KW-0813">Transport</keyword>
<name>A0AAP2RK48_9FIRM</name>
<dbReference type="AlphaFoldDB" id="A0AAP2RK48"/>
<evidence type="ECO:0000259" key="10">
    <source>
        <dbReference type="PROSITE" id="PS50893"/>
    </source>
</evidence>
<feature type="transmembrane region" description="Helical" evidence="9">
    <location>
        <begin position="67"/>
        <end position="87"/>
    </location>
</feature>
<keyword evidence="6 12" id="KW-0067">ATP-binding</keyword>
<evidence type="ECO:0000256" key="8">
    <source>
        <dbReference type="ARBA" id="ARBA00023136"/>
    </source>
</evidence>
<feature type="transmembrane region" description="Helical" evidence="9">
    <location>
        <begin position="21"/>
        <end position="47"/>
    </location>
</feature>
<dbReference type="SUPFAM" id="SSF52540">
    <property type="entry name" value="P-loop containing nucleoside triphosphate hydrolases"/>
    <property type="match status" value="1"/>
</dbReference>
<feature type="transmembrane region" description="Helical" evidence="9">
    <location>
        <begin position="252"/>
        <end position="275"/>
    </location>
</feature>
<organism evidence="12 13">
    <name type="scientific">Lientehia hominis</name>
    <dbReference type="NCBI Taxonomy" id="2897778"/>
    <lineage>
        <taxon>Bacteria</taxon>
        <taxon>Bacillati</taxon>
        <taxon>Bacillota</taxon>
        <taxon>Clostridia</taxon>
        <taxon>Lachnospirales</taxon>
        <taxon>Lachnospiraceae</taxon>
        <taxon>Lientehia</taxon>
    </lineage>
</organism>
<dbReference type="PANTHER" id="PTHR43394:SF1">
    <property type="entry name" value="ATP-BINDING CASSETTE SUB-FAMILY B MEMBER 10, MITOCHONDRIAL"/>
    <property type="match status" value="1"/>
</dbReference>
<dbReference type="InterPro" id="IPR003593">
    <property type="entry name" value="AAA+_ATPase"/>
</dbReference>
<dbReference type="Pfam" id="PF00005">
    <property type="entry name" value="ABC_tran"/>
    <property type="match status" value="1"/>
</dbReference>
<dbReference type="PANTHER" id="PTHR43394">
    <property type="entry name" value="ATP-DEPENDENT PERMEASE MDL1, MITOCHONDRIAL"/>
    <property type="match status" value="1"/>
</dbReference>
<evidence type="ECO:0000256" key="3">
    <source>
        <dbReference type="ARBA" id="ARBA00022475"/>
    </source>
</evidence>
<gene>
    <name evidence="12" type="ORF">LQE92_10930</name>
</gene>
<sequence length="600" mass="67437">MKKAKKSKYRKARLIFRYLQGSKVFFTLAVAASLISTILNALTPQIFRFSIDGVLSGDEGSFFSERLWILALLIAAVAVMSGIFTYISRINTAKAGENFAKNLRDTLFVHVQKLPMKWHDKHQTGDMIQRCTSDVEVLRGFVVTQLLEVFRTAFLVITSFVMMLSMNVKLSCIVMLFVPVVVVYSTVFYKLIAKRFTTADEAEGELSTVVQENATGVRVVRAFGREQFEMERFDEKNDIFARLWIRLGTLSGLYWGIGDLITGLQVIAVIIFGVMEAVNGAISVGEFIAFAAYNSSLVWPIRGLGRILSDMSKAGVSFERVDYIIRAQEEAYGKKDAKSENEEDASRKKYDISFTNVSFAYEKGKEVLRDVSFTVPEGRTFGILGGTGSGKSTVVQLLSRLYELEDRKGGIYIGGREIREIPLEELRRSVGMVLQEPFLYSRTIRENIAASVPDASIEEIRCAARIACIDDAIMNFPDGYETLVGERGVTLSGGQRQRVSIARMLLQKAPIMVFDDSLSAVDSETDFNIRQALKEQMKQATVILISHRVTSLMGADKIMVLNRGRIEECGTHRELIQKNGIYRRIYEIQMSRDDRETMEG</sequence>
<evidence type="ECO:0000313" key="13">
    <source>
        <dbReference type="Proteomes" id="UP001299265"/>
    </source>
</evidence>
<dbReference type="RefSeq" id="WP_231062997.1">
    <property type="nucleotide sequence ID" value="NZ_JAJNOR010000006.1"/>
</dbReference>
<dbReference type="GO" id="GO:0015421">
    <property type="term" value="F:ABC-type oligopeptide transporter activity"/>
    <property type="evidence" value="ECO:0007669"/>
    <property type="project" value="TreeGrafter"/>
</dbReference>
<comment type="subcellular location">
    <subcellularLocation>
        <location evidence="1">Cell membrane</location>
        <topology evidence="1">Multi-pass membrane protein</topology>
    </subcellularLocation>
</comment>
<evidence type="ECO:0000259" key="11">
    <source>
        <dbReference type="PROSITE" id="PS50929"/>
    </source>
</evidence>
<dbReference type="Gene3D" id="1.20.1560.10">
    <property type="entry name" value="ABC transporter type 1, transmembrane domain"/>
    <property type="match status" value="1"/>
</dbReference>
<keyword evidence="4 9" id="KW-0812">Transmembrane</keyword>
<dbReference type="EMBL" id="JAJNOR010000006">
    <property type="protein sequence ID" value="MCD2493131.1"/>
    <property type="molecule type" value="Genomic_DNA"/>
</dbReference>
<dbReference type="InterPro" id="IPR036640">
    <property type="entry name" value="ABC1_TM_sf"/>
</dbReference>
<evidence type="ECO:0000313" key="12">
    <source>
        <dbReference type="EMBL" id="MCD2493131.1"/>
    </source>
</evidence>
<proteinExistence type="predicted"/>
<evidence type="ECO:0000256" key="5">
    <source>
        <dbReference type="ARBA" id="ARBA00022741"/>
    </source>
</evidence>
<dbReference type="CDD" id="cd18542">
    <property type="entry name" value="ABC_6TM_YknU_like"/>
    <property type="match status" value="1"/>
</dbReference>
<dbReference type="GO" id="GO:0016887">
    <property type="term" value="F:ATP hydrolysis activity"/>
    <property type="evidence" value="ECO:0007669"/>
    <property type="project" value="InterPro"/>
</dbReference>
<feature type="transmembrane region" description="Helical" evidence="9">
    <location>
        <begin position="137"/>
        <end position="162"/>
    </location>
</feature>
<dbReference type="InterPro" id="IPR003439">
    <property type="entry name" value="ABC_transporter-like_ATP-bd"/>
</dbReference>
<dbReference type="GO" id="GO:0005524">
    <property type="term" value="F:ATP binding"/>
    <property type="evidence" value="ECO:0007669"/>
    <property type="project" value="UniProtKB-KW"/>
</dbReference>
<evidence type="ECO:0000256" key="7">
    <source>
        <dbReference type="ARBA" id="ARBA00022989"/>
    </source>
</evidence>
<dbReference type="PROSITE" id="PS50893">
    <property type="entry name" value="ABC_TRANSPORTER_2"/>
    <property type="match status" value="1"/>
</dbReference>
<dbReference type="SUPFAM" id="SSF90123">
    <property type="entry name" value="ABC transporter transmembrane region"/>
    <property type="match status" value="1"/>
</dbReference>
<protein>
    <submittedName>
        <fullName evidence="12">ABC transporter ATP-binding protein/permease</fullName>
    </submittedName>
</protein>
<reference evidence="12 13" key="1">
    <citation type="submission" date="2021-11" db="EMBL/GenBank/DDBJ databases">
        <title>Lacrimispora sp. nov. NSJ-141 isolated from human feces.</title>
        <authorList>
            <person name="Abdugheni R."/>
        </authorList>
    </citation>
    <scope>NUCLEOTIDE SEQUENCE [LARGE SCALE GENOMIC DNA]</scope>
    <source>
        <strain evidence="12 13">NSJ-141</strain>
    </source>
</reference>
<dbReference type="Gene3D" id="3.40.50.300">
    <property type="entry name" value="P-loop containing nucleotide triphosphate hydrolases"/>
    <property type="match status" value="1"/>
</dbReference>
<evidence type="ECO:0000256" key="2">
    <source>
        <dbReference type="ARBA" id="ARBA00022448"/>
    </source>
</evidence>